<evidence type="ECO:0000313" key="3">
    <source>
        <dbReference type="Proteomes" id="UP000234323"/>
    </source>
</evidence>
<gene>
    <name evidence="2" type="ORF">RhiirA4_457362</name>
</gene>
<dbReference type="Pfam" id="PF07714">
    <property type="entry name" value="PK_Tyr_Ser-Thr"/>
    <property type="match status" value="1"/>
</dbReference>
<feature type="domain" description="Serine-threonine/tyrosine-protein kinase catalytic" evidence="1">
    <location>
        <begin position="5"/>
        <end position="95"/>
    </location>
</feature>
<dbReference type="SUPFAM" id="SSF56112">
    <property type="entry name" value="Protein kinase-like (PK-like)"/>
    <property type="match status" value="1"/>
</dbReference>
<name>A0A2I1G9U6_9GLOM</name>
<comment type="caution">
    <text evidence="2">The sequence shown here is derived from an EMBL/GenBank/DDBJ whole genome shotgun (WGS) entry which is preliminary data.</text>
</comment>
<feature type="non-terminal residue" evidence="2">
    <location>
        <position position="1"/>
    </location>
</feature>
<dbReference type="EMBL" id="LLXI01000251">
    <property type="protein sequence ID" value="PKY43389.1"/>
    <property type="molecule type" value="Genomic_DNA"/>
</dbReference>
<sequence>KIWKRWHDPDRLLDEENITSSSDIYSLGLLFWEIACCEKENLPFKGIQIKYLYSYLHKNNQEKMPELPKEYQRWENIVKKMCHLKAEERCNIGSVEMIMGKLYKRRSESQSSVSTLQSFKSEQLPQFSISQFKDTET</sequence>
<protein>
    <recommendedName>
        <fullName evidence="1">Serine-threonine/tyrosine-protein kinase catalytic domain-containing protein</fullName>
    </recommendedName>
</protein>
<proteinExistence type="predicted"/>
<dbReference type="VEuPathDB" id="FungiDB:RhiirA1_535702"/>
<organism evidence="2 3">
    <name type="scientific">Rhizophagus irregularis</name>
    <dbReference type="NCBI Taxonomy" id="588596"/>
    <lineage>
        <taxon>Eukaryota</taxon>
        <taxon>Fungi</taxon>
        <taxon>Fungi incertae sedis</taxon>
        <taxon>Mucoromycota</taxon>
        <taxon>Glomeromycotina</taxon>
        <taxon>Glomeromycetes</taxon>
        <taxon>Glomerales</taxon>
        <taxon>Glomeraceae</taxon>
        <taxon>Rhizophagus</taxon>
    </lineage>
</organism>
<evidence type="ECO:0000259" key="1">
    <source>
        <dbReference type="Pfam" id="PF07714"/>
    </source>
</evidence>
<keyword evidence="3" id="KW-1185">Reference proteome</keyword>
<dbReference type="InterPro" id="IPR001245">
    <property type="entry name" value="Ser-Thr/Tyr_kinase_cat_dom"/>
</dbReference>
<dbReference type="VEuPathDB" id="FungiDB:FUN_010303"/>
<accession>A0A2I1G9U6</accession>
<evidence type="ECO:0000313" key="2">
    <source>
        <dbReference type="EMBL" id="PKY43389.1"/>
    </source>
</evidence>
<dbReference type="InterPro" id="IPR011009">
    <property type="entry name" value="Kinase-like_dom_sf"/>
</dbReference>
<dbReference type="GO" id="GO:0004672">
    <property type="term" value="F:protein kinase activity"/>
    <property type="evidence" value="ECO:0007669"/>
    <property type="project" value="InterPro"/>
</dbReference>
<dbReference type="VEuPathDB" id="FungiDB:RhiirFUN_015647"/>
<reference evidence="2 3" key="1">
    <citation type="submission" date="2015-10" db="EMBL/GenBank/DDBJ databases">
        <title>Genome analyses suggest a sexual origin of heterokaryosis in a supposedly ancient asexual fungus.</title>
        <authorList>
            <person name="Ropars J."/>
            <person name="Sedzielewska K."/>
            <person name="Noel J."/>
            <person name="Charron P."/>
            <person name="Farinelli L."/>
            <person name="Marton T."/>
            <person name="Kruger M."/>
            <person name="Pelin A."/>
            <person name="Brachmann A."/>
            <person name="Corradi N."/>
        </authorList>
    </citation>
    <scope>NUCLEOTIDE SEQUENCE [LARGE SCALE GENOMIC DNA]</scope>
    <source>
        <strain evidence="2 3">A4</strain>
    </source>
</reference>
<dbReference type="Gene3D" id="1.10.510.10">
    <property type="entry name" value="Transferase(Phosphotransferase) domain 1"/>
    <property type="match status" value="1"/>
</dbReference>
<dbReference type="AlphaFoldDB" id="A0A2I1G9U6"/>
<dbReference type="Proteomes" id="UP000234323">
    <property type="component" value="Unassembled WGS sequence"/>
</dbReference>